<evidence type="ECO:0000256" key="5">
    <source>
        <dbReference type="ARBA" id="ARBA00022685"/>
    </source>
</evidence>
<comment type="function">
    <text evidence="1">Causes a rapid but short-lived drop in the level of calcium and phosphate in blood by promoting the incorporation of those ions in the bones.</text>
</comment>
<dbReference type="InParanoid" id="M3ZXY6"/>
<dbReference type="InterPro" id="IPR018360">
    <property type="entry name" value="Calcitonin_CS"/>
</dbReference>
<dbReference type="STRING" id="8083.ENSXMAP00000007080"/>
<keyword evidence="7 8" id="KW-1015">Disulfide bond</keyword>
<evidence type="ECO:0000259" key="9">
    <source>
        <dbReference type="SMART" id="SM00113"/>
    </source>
</evidence>
<reference evidence="10" key="4">
    <citation type="submission" date="2025-09" db="UniProtKB">
        <authorList>
            <consortium name="Ensembl"/>
        </authorList>
    </citation>
    <scope>IDENTIFICATION</scope>
    <source>
        <strain evidence="10">JP 163 A</strain>
    </source>
</reference>
<reference evidence="11" key="1">
    <citation type="submission" date="2012-01" db="EMBL/GenBank/DDBJ databases">
        <authorList>
            <person name="Walter R."/>
            <person name="Schartl M."/>
            <person name="Warren W."/>
        </authorList>
    </citation>
    <scope>NUCLEOTIDE SEQUENCE [LARGE SCALE GENOMIC DNA]</scope>
    <source>
        <strain evidence="11">JP 163 A</strain>
    </source>
</reference>
<feature type="domain" description="Calcitonin peptide-like" evidence="9">
    <location>
        <begin position="124"/>
        <end position="166"/>
    </location>
</feature>
<dbReference type="SMART" id="SM00113">
    <property type="entry name" value="CALCITONIN"/>
    <property type="match status" value="1"/>
</dbReference>
<dbReference type="Gene3D" id="6.10.250.2190">
    <property type="match status" value="1"/>
</dbReference>
<dbReference type="InterPro" id="IPR021117">
    <property type="entry name" value="Calcitonin-like"/>
</dbReference>
<keyword evidence="5" id="KW-0165">Cleavage on pair of basic residues</keyword>
<keyword evidence="11" id="KW-1185">Reference proteome</keyword>
<dbReference type="Pfam" id="PF00214">
    <property type="entry name" value="Calc_CGRP_IAPP"/>
    <property type="match status" value="1"/>
</dbReference>
<evidence type="ECO:0000256" key="6">
    <source>
        <dbReference type="ARBA" id="ARBA00022729"/>
    </source>
</evidence>
<dbReference type="PRINTS" id="PR00817">
    <property type="entry name" value="CALCITONINB"/>
</dbReference>
<feature type="disulfide bond" evidence="8">
    <location>
        <begin position="127"/>
        <end position="132"/>
    </location>
</feature>
<dbReference type="AlphaFoldDB" id="M3ZXY6"/>
<dbReference type="PROSITE" id="PS00258">
    <property type="entry name" value="CALCITONIN"/>
    <property type="match status" value="1"/>
</dbReference>
<dbReference type="InterPro" id="IPR021116">
    <property type="entry name" value="Calcitonin/adrenomedullin"/>
</dbReference>
<dbReference type="FunCoup" id="M3ZXY6">
    <property type="interactions" value="945"/>
</dbReference>
<sequence>MTYNQVFTQILQKSMWDIYKALHCEKAQQIHKSPHRLRLQTIYNHKGIMSMLKLRTLLLGYALFFCQTSSNAAPSSKESMSDGVTLLNKDAEMLLRAIKEFVQITSDEPAKQPADGESNSTTQKRACNTATCVTHRLADFLSRSGGLGHSNFVPTNVGAQAFGRRKRHGLMQDQIHGMLVIYFSKRDNHVV</sequence>
<evidence type="ECO:0000256" key="1">
    <source>
        <dbReference type="ARBA" id="ARBA00003306"/>
    </source>
</evidence>
<dbReference type="Ensembl" id="ENSXMAT00000007088.2">
    <property type="protein sequence ID" value="ENSXMAP00000007080.2"/>
    <property type="gene ID" value="ENSXMAG00000007066.2"/>
</dbReference>
<accession>M3ZXY6</accession>
<dbReference type="GO" id="GO:0005179">
    <property type="term" value="F:hormone activity"/>
    <property type="evidence" value="ECO:0007669"/>
    <property type="project" value="InterPro"/>
</dbReference>
<evidence type="ECO:0000256" key="3">
    <source>
        <dbReference type="ARBA" id="ARBA00009222"/>
    </source>
</evidence>
<keyword evidence="4" id="KW-0964">Secreted</keyword>
<name>M3ZXY6_XIPMA</name>
<proteinExistence type="inferred from homology"/>
<evidence type="ECO:0000256" key="8">
    <source>
        <dbReference type="PIRSR" id="PIRSR621116-50"/>
    </source>
</evidence>
<dbReference type="InterPro" id="IPR001693">
    <property type="entry name" value="Calcitonin_peptide-like"/>
</dbReference>
<evidence type="ECO:0000256" key="2">
    <source>
        <dbReference type="ARBA" id="ARBA00004613"/>
    </source>
</evidence>
<dbReference type="Proteomes" id="UP000002852">
    <property type="component" value="Unassembled WGS sequence"/>
</dbReference>
<dbReference type="PANTHER" id="PTHR10505:SF16">
    <property type="entry name" value="CALCITONIN"/>
    <property type="match status" value="1"/>
</dbReference>
<evidence type="ECO:0000256" key="7">
    <source>
        <dbReference type="ARBA" id="ARBA00023157"/>
    </source>
</evidence>
<organism evidence="10 11">
    <name type="scientific">Xiphophorus maculatus</name>
    <name type="common">Southern platyfish</name>
    <name type="synonym">Platypoecilus maculatus</name>
    <dbReference type="NCBI Taxonomy" id="8083"/>
    <lineage>
        <taxon>Eukaryota</taxon>
        <taxon>Metazoa</taxon>
        <taxon>Chordata</taxon>
        <taxon>Craniata</taxon>
        <taxon>Vertebrata</taxon>
        <taxon>Euteleostomi</taxon>
        <taxon>Actinopterygii</taxon>
        <taxon>Neopterygii</taxon>
        <taxon>Teleostei</taxon>
        <taxon>Neoteleostei</taxon>
        <taxon>Acanthomorphata</taxon>
        <taxon>Ovalentaria</taxon>
        <taxon>Atherinomorphae</taxon>
        <taxon>Cyprinodontiformes</taxon>
        <taxon>Poeciliidae</taxon>
        <taxon>Poeciliinae</taxon>
        <taxon>Xiphophorus</taxon>
    </lineage>
</organism>
<comment type="subcellular location">
    <subcellularLocation>
        <location evidence="2">Secreted</location>
    </subcellularLocation>
</comment>
<dbReference type="PANTHER" id="PTHR10505">
    <property type="entry name" value="CALCITONIN-RELATED"/>
    <property type="match status" value="1"/>
</dbReference>
<comment type="similarity">
    <text evidence="3">Belongs to the calcitonin family.</text>
</comment>
<dbReference type="GO" id="GO:0005615">
    <property type="term" value="C:extracellular space"/>
    <property type="evidence" value="ECO:0007669"/>
    <property type="project" value="TreeGrafter"/>
</dbReference>
<dbReference type="InterPro" id="IPR015476">
    <property type="entry name" value="Calcitonin_gene-rel_peptide"/>
</dbReference>
<evidence type="ECO:0000313" key="10">
    <source>
        <dbReference type="Ensembl" id="ENSXMAP00000007080.2"/>
    </source>
</evidence>
<evidence type="ECO:0000256" key="4">
    <source>
        <dbReference type="ARBA" id="ARBA00022525"/>
    </source>
</evidence>
<dbReference type="GO" id="GO:0007189">
    <property type="term" value="P:adenylate cyclase-activating G protein-coupled receptor signaling pathway"/>
    <property type="evidence" value="ECO:0007669"/>
    <property type="project" value="TreeGrafter"/>
</dbReference>
<dbReference type="OMA" id="QAFGRKK"/>
<dbReference type="GeneTree" id="ENSGT00940000156267"/>
<keyword evidence="6" id="KW-0732">Signal</keyword>
<dbReference type="GO" id="GO:0031716">
    <property type="term" value="F:calcitonin receptor binding"/>
    <property type="evidence" value="ECO:0007669"/>
    <property type="project" value="TreeGrafter"/>
</dbReference>
<evidence type="ECO:0000313" key="11">
    <source>
        <dbReference type="Proteomes" id="UP000002852"/>
    </source>
</evidence>
<dbReference type="eggNOG" id="ENOG502SQMP">
    <property type="taxonomic scope" value="Eukaryota"/>
</dbReference>
<dbReference type="HOGENOM" id="CLU_122444_1_0_1"/>
<protein>
    <submittedName>
        <fullName evidence="10">Calcitonin related polypeptide beta</fullName>
    </submittedName>
</protein>
<dbReference type="GO" id="GO:0051480">
    <property type="term" value="P:regulation of cytosolic calcium ion concentration"/>
    <property type="evidence" value="ECO:0007669"/>
    <property type="project" value="TreeGrafter"/>
</dbReference>
<reference evidence="11" key="2">
    <citation type="journal article" date="2013" name="Nat. Genet.">
        <title>The genome of the platyfish, Xiphophorus maculatus, provides insights into evolutionary adaptation and several complex traits.</title>
        <authorList>
            <person name="Schartl M."/>
            <person name="Walter R.B."/>
            <person name="Shen Y."/>
            <person name="Garcia T."/>
            <person name="Catchen J."/>
            <person name="Amores A."/>
            <person name="Braasch I."/>
            <person name="Chalopin D."/>
            <person name="Volff J.N."/>
            <person name="Lesch K.P."/>
            <person name="Bisazza A."/>
            <person name="Minx P."/>
            <person name="Hillier L."/>
            <person name="Wilson R.K."/>
            <person name="Fuerstenberg S."/>
            <person name="Boore J."/>
            <person name="Searle S."/>
            <person name="Postlethwait J.H."/>
            <person name="Warren W.C."/>
        </authorList>
    </citation>
    <scope>NUCLEOTIDE SEQUENCE [LARGE SCALE GENOMIC DNA]</scope>
    <source>
        <strain evidence="11">JP 163 A</strain>
    </source>
</reference>
<reference evidence="10" key="3">
    <citation type="submission" date="2025-08" db="UniProtKB">
        <authorList>
            <consortium name="Ensembl"/>
        </authorList>
    </citation>
    <scope>IDENTIFICATION</scope>
    <source>
        <strain evidence="10">JP 163 A</strain>
    </source>
</reference>